<feature type="domain" description="Cytochrome C biogenesis protein transmembrane" evidence="8">
    <location>
        <begin position="228"/>
        <end position="436"/>
    </location>
</feature>
<sequence length="683" mass="72954">MRSLFLLLMLATPALAQKKATSFADVADVTAVFEPAKAKPGETVVFKFTISPKARAWTYPTTTGKNQFQLPTTGDVVFSPSFTDPPGAEPSLDGEEHYTSAVTWQFTGTVSPTATAGRKKIALAGTKVQACNDQKCFNLNAATPPTAELEVLPGAVAPPPATPPGAMTVEPPVLQAPPKTVTPPPPSHKGGVKKAAISPDQHRANLNSVIANLEKGGANQPVSGGSIWAFLVTGAAWGWISLVTPCVFPMIPITVSLFLKQGNKSPGQVLKLASVYSLTIIAVIGLSAFVALGTFRSLSVNPWMNIGLGVLLLVFSLSLFGMFDIALPGFLLRYTEKKRGSGGMLGTVFGAIAFSIVSFTCVAPFLGGFAGMAASNKVSDLGLIAGALAFATAFASPFFVLALFPTLIKKLPKSGGWLDTIKAVMGFVEVAAALKFFRTAELRLLSPTEYFTFDLCLAGLIVVAILSGLYLLNVFRLPHDEERPNIGVGRLMWAMGLLGFAVYLMPGLLKTSDGQNQRPNGVVYAWIEAFLLPESVPGVGLPWDSDLSHALDTARQSTDGPRLVFVDFTGTTCQNCRLNERDVFSKSEIDELLRQFVLAQLYTDEIPTEFYHTPPSDADRSAEAAANAQFQSDAFDKNESLPFYAILKPLPNGKVVEVGRYGEGKINDRAAFAAFLTDALKKK</sequence>
<feature type="transmembrane region" description="Helical" evidence="6">
    <location>
        <begin position="344"/>
        <end position="369"/>
    </location>
</feature>
<dbReference type="InterPro" id="IPR036249">
    <property type="entry name" value="Thioredoxin-like_sf"/>
</dbReference>
<dbReference type="Gene3D" id="3.40.30.10">
    <property type="entry name" value="Glutaredoxin"/>
    <property type="match status" value="1"/>
</dbReference>
<keyword evidence="3" id="KW-0201">Cytochrome c-type biogenesis</keyword>
<evidence type="ECO:0000256" key="5">
    <source>
        <dbReference type="ARBA" id="ARBA00023136"/>
    </source>
</evidence>
<comment type="subcellular location">
    <subcellularLocation>
        <location evidence="1">Membrane</location>
        <topology evidence="1">Multi-pass membrane protein</topology>
    </subcellularLocation>
</comment>
<dbReference type="GO" id="GO:0017004">
    <property type="term" value="P:cytochrome complex assembly"/>
    <property type="evidence" value="ECO:0007669"/>
    <property type="project" value="UniProtKB-KW"/>
</dbReference>
<dbReference type="Pfam" id="PF02683">
    <property type="entry name" value="DsbD_TM"/>
    <property type="match status" value="1"/>
</dbReference>
<keyword evidence="7" id="KW-0732">Signal</keyword>
<dbReference type="GO" id="GO:0045454">
    <property type="term" value="P:cell redox homeostasis"/>
    <property type="evidence" value="ECO:0007669"/>
    <property type="project" value="TreeGrafter"/>
</dbReference>
<feature type="signal peptide" evidence="7">
    <location>
        <begin position="1"/>
        <end position="16"/>
    </location>
</feature>
<dbReference type="AlphaFoldDB" id="A0A5C1AM02"/>
<feature type="transmembrane region" description="Helical" evidence="6">
    <location>
        <begin position="381"/>
        <end position="404"/>
    </location>
</feature>
<dbReference type="Proteomes" id="UP000324974">
    <property type="component" value="Chromosome"/>
</dbReference>
<gene>
    <name evidence="9" type="ORF">PX52LOC_05218</name>
</gene>
<keyword evidence="10" id="KW-1185">Reference proteome</keyword>
<feature type="transmembrane region" description="Helical" evidence="6">
    <location>
        <begin position="272"/>
        <end position="294"/>
    </location>
</feature>
<feature type="transmembrane region" description="Helical" evidence="6">
    <location>
        <begin position="450"/>
        <end position="471"/>
    </location>
</feature>
<dbReference type="PANTHER" id="PTHR32234">
    <property type="entry name" value="THIOL:DISULFIDE INTERCHANGE PROTEIN DSBD"/>
    <property type="match status" value="1"/>
</dbReference>
<evidence type="ECO:0000256" key="1">
    <source>
        <dbReference type="ARBA" id="ARBA00004141"/>
    </source>
</evidence>
<keyword evidence="4 6" id="KW-1133">Transmembrane helix</keyword>
<evidence type="ECO:0000313" key="9">
    <source>
        <dbReference type="EMBL" id="QEL18204.1"/>
    </source>
</evidence>
<evidence type="ECO:0000313" key="10">
    <source>
        <dbReference type="Proteomes" id="UP000324974"/>
    </source>
</evidence>
<dbReference type="KEGG" id="lrs:PX52LOC_05218"/>
<feature type="chain" id="PRO_5023032203" evidence="7">
    <location>
        <begin position="17"/>
        <end position="683"/>
    </location>
</feature>
<keyword evidence="2 6" id="KW-0812">Transmembrane</keyword>
<dbReference type="SUPFAM" id="SSF52833">
    <property type="entry name" value="Thioredoxin-like"/>
    <property type="match status" value="1"/>
</dbReference>
<evidence type="ECO:0000259" key="8">
    <source>
        <dbReference type="Pfam" id="PF02683"/>
    </source>
</evidence>
<dbReference type="GO" id="GO:0016020">
    <property type="term" value="C:membrane"/>
    <property type="evidence" value="ECO:0007669"/>
    <property type="project" value="UniProtKB-SubCell"/>
</dbReference>
<dbReference type="GO" id="GO:0015035">
    <property type="term" value="F:protein-disulfide reductase activity"/>
    <property type="evidence" value="ECO:0007669"/>
    <property type="project" value="TreeGrafter"/>
</dbReference>
<dbReference type="Pfam" id="PF13899">
    <property type="entry name" value="Thioredoxin_7"/>
    <property type="match status" value="1"/>
</dbReference>
<proteinExistence type="predicted"/>
<keyword evidence="5 6" id="KW-0472">Membrane</keyword>
<evidence type="ECO:0000256" key="4">
    <source>
        <dbReference type="ARBA" id="ARBA00022989"/>
    </source>
</evidence>
<accession>A0A5C1AM02</accession>
<feature type="transmembrane region" description="Helical" evidence="6">
    <location>
        <begin position="227"/>
        <end position="251"/>
    </location>
</feature>
<dbReference type="OrthoDB" id="9811036at2"/>
<dbReference type="EMBL" id="CP042425">
    <property type="protein sequence ID" value="QEL18204.1"/>
    <property type="molecule type" value="Genomic_DNA"/>
</dbReference>
<dbReference type="PANTHER" id="PTHR32234:SF0">
    <property type="entry name" value="THIOL:DISULFIDE INTERCHANGE PROTEIN DSBD"/>
    <property type="match status" value="1"/>
</dbReference>
<evidence type="ECO:0000256" key="3">
    <source>
        <dbReference type="ARBA" id="ARBA00022748"/>
    </source>
</evidence>
<feature type="transmembrane region" description="Helical" evidence="6">
    <location>
        <begin position="491"/>
        <end position="509"/>
    </location>
</feature>
<dbReference type="RefSeq" id="WP_149112731.1">
    <property type="nucleotide sequence ID" value="NZ_CP042425.1"/>
</dbReference>
<protein>
    <submittedName>
        <fullName evidence="9">Thiol:disulfide interchange protein DsbD 2</fullName>
    </submittedName>
</protein>
<organism evidence="9 10">
    <name type="scientific">Limnoglobus roseus</name>
    <dbReference type="NCBI Taxonomy" id="2598579"/>
    <lineage>
        <taxon>Bacteria</taxon>
        <taxon>Pseudomonadati</taxon>
        <taxon>Planctomycetota</taxon>
        <taxon>Planctomycetia</taxon>
        <taxon>Gemmatales</taxon>
        <taxon>Gemmataceae</taxon>
        <taxon>Limnoglobus</taxon>
    </lineage>
</organism>
<dbReference type="InterPro" id="IPR003834">
    <property type="entry name" value="Cyt_c_assmbl_TM_dom"/>
</dbReference>
<reference evidence="10" key="1">
    <citation type="submission" date="2019-08" db="EMBL/GenBank/DDBJ databases">
        <title>Limnoglobus roseus gen. nov., sp. nov., a novel freshwater planctomycete with a giant genome from the family Gemmataceae.</title>
        <authorList>
            <person name="Kulichevskaya I.S."/>
            <person name="Naumoff D.G."/>
            <person name="Miroshnikov K."/>
            <person name="Ivanova A."/>
            <person name="Philippov D.A."/>
            <person name="Hakobyan A."/>
            <person name="Rijpstra I.C."/>
            <person name="Sinninghe Damste J.S."/>
            <person name="Liesack W."/>
            <person name="Dedysh S.N."/>
        </authorList>
    </citation>
    <scope>NUCLEOTIDE SEQUENCE [LARGE SCALE GENOMIC DNA]</scope>
    <source>
        <strain evidence="10">PX52</strain>
    </source>
</reference>
<evidence type="ECO:0000256" key="2">
    <source>
        <dbReference type="ARBA" id="ARBA00022692"/>
    </source>
</evidence>
<evidence type="ECO:0000256" key="7">
    <source>
        <dbReference type="SAM" id="SignalP"/>
    </source>
</evidence>
<evidence type="ECO:0000256" key="6">
    <source>
        <dbReference type="SAM" id="Phobius"/>
    </source>
</evidence>
<name>A0A5C1AM02_9BACT</name>
<feature type="transmembrane region" description="Helical" evidence="6">
    <location>
        <begin position="306"/>
        <end position="332"/>
    </location>
</feature>